<gene>
    <name evidence="7" type="primary">ispD</name>
    <name evidence="8" type="ORF">FLK61_23015</name>
</gene>
<feature type="site" description="Transition state stabilizer" evidence="7">
    <location>
        <position position="16"/>
    </location>
</feature>
<dbReference type="GO" id="GO:0019288">
    <property type="term" value="P:isopentenyl diphosphate biosynthetic process, methylerythritol 4-phosphate pathway"/>
    <property type="evidence" value="ECO:0007669"/>
    <property type="project" value="UniProtKB-UniRule"/>
</dbReference>
<evidence type="ECO:0000313" key="9">
    <source>
        <dbReference type="Proteomes" id="UP000318138"/>
    </source>
</evidence>
<dbReference type="InterPro" id="IPR029044">
    <property type="entry name" value="Nucleotide-diphossugar_trans"/>
</dbReference>
<comment type="catalytic activity">
    <reaction evidence="1 7">
        <text>2-C-methyl-D-erythritol 4-phosphate + CTP + H(+) = 4-CDP-2-C-methyl-D-erythritol + diphosphate</text>
        <dbReference type="Rhea" id="RHEA:13429"/>
        <dbReference type="ChEBI" id="CHEBI:15378"/>
        <dbReference type="ChEBI" id="CHEBI:33019"/>
        <dbReference type="ChEBI" id="CHEBI:37563"/>
        <dbReference type="ChEBI" id="CHEBI:57823"/>
        <dbReference type="ChEBI" id="CHEBI:58262"/>
        <dbReference type="EC" id="2.7.7.60"/>
    </reaction>
</comment>
<keyword evidence="9" id="KW-1185">Reference proteome</keyword>
<proteinExistence type="inferred from homology"/>
<evidence type="ECO:0000313" key="8">
    <source>
        <dbReference type="EMBL" id="QKS73123.1"/>
    </source>
</evidence>
<evidence type="ECO:0000256" key="5">
    <source>
        <dbReference type="ARBA" id="ARBA00022695"/>
    </source>
</evidence>
<evidence type="ECO:0000256" key="1">
    <source>
        <dbReference type="ARBA" id="ARBA00001282"/>
    </source>
</evidence>
<feature type="site" description="Transition state stabilizer" evidence="7">
    <location>
        <position position="23"/>
    </location>
</feature>
<dbReference type="PROSITE" id="PS01295">
    <property type="entry name" value="ISPD"/>
    <property type="match status" value="1"/>
</dbReference>
<dbReference type="HAMAP" id="MF_00108">
    <property type="entry name" value="IspD"/>
    <property type="match status" value="1"/>
</dbReference>
<dbReference type="Proteomes" id="UP000318138">
    <property type="component" value="Chromosome"/>
</dbReference>
<dbReference type="InterPro" id="IPR050088">
    <property type="entry name" value="IspD/TarI_cytidylyltransf_bact"/>
</dbReference>
<feature type="site" description="Positions MEP for the nucleophilic attack" evidence="7">
    <location>
        <position position="208"/>
    </location>
</feature>
<name>A0A859FK01_9BACI</name>
<comment type="function">
    <text evidence="7">Catalyzes the formation of 4-diphosphocytidyl-2-C-methyl-D-erythritol from CTP and 2-C-methyl-D-erythritol 4-phosphate (MEP).</text>
</comment>
<dbReference type="Pfam" id="PF01128">
    <property type="entry name" value="IspD"/>
    <property type="match status" value="1"/>
</dbReference>
<evidence type="ECO:0000256" key="2">
    <source>
        <dbReference type="ARBA" id="ARBA00004787"/>
    </source>
</evidence>
<reference evidence="9" key="1">
    <citation type="submission" date="2019-07" db="EMBL/GenBank/DDBJ databases">
        <title>Bacillus alkalisoli sp. nov. isolated from saline soil.</title>
        <authorList>
            <person name="Sun J.-Q."/>
            <person name="Xu L."/>
        </authorList>
    </citation>
    <scope>NUCLEOTIDE SEQUENCE [LARGE SCALE GENOMIC DNA]</scope>
    <source>
        <strain evidence="9">M4U3P1</strain>
    </source>
</reference>
<dbReference type="EMBL" id="CP041372">
    <property type="protein sequence ID" value="QKS73123.1"/>
    <property type="molecule type" value="Genomic_DNA"/>
</dbReference>
<keyword evidence="4 7" id="KW-0808">Transferase</keyword>
<evidence type="ECO:0000256" key="6">
    <source>
        <dbReference type="ARBA" id="ARBA00023229"/>
    </source>
</evidence>
<dbReference type="RefSeq" id="WP_176007693.1">
    <property type="nucleotide sequence ID" value="NZ_CP041372.2"/>
</dbReference>
<keyword evidence="5 7" id="KW-0548">Nucleotidyltransferase</keyword>
<organism evidence="8 9">
    <name type="scientific">Paenalkalicoccus suaedae</name>
    <dbReference type="NCBI Taxonomy" id="2592382"/>
    <lineage>
        <taxon>Bacteria</taxon>
        <taxon>Bacillati</taxon>
        <taxon>Bacillota</taxon>
        <taxon>Bacilli</taxon>
        <taxon>Bacillales</taxon>
        <taxon>Bacillaceae</taxon>
        <taxon>Paenalkalicoccus</taxon>
    </lineage>
</organism>
<comment type="similarity">
    <text evidence="3 7">Belongs to the IspD/TarI cytidylyltransferase family. IspD subfamily.</text>
</comment>
<dbReference type="SUPFAM" id="SSF53448">
    <property type="entry name" value="Nucleotide-diphospho-sugar transferases"/>
    <property type="match status" value="1"/>
</dbReference>
<dbReference type="KEGG" id="psua:FLK61_23015"/>
<dbReference type="PANTHER" id="PTHR32125">
    <property type="entry name" value="2-C-METHYL-D-ERYTHRITOL 4-PHOSPHATE CYTIDYLYLTRANSFERASE, CHLOROPLASTIC"/>
    <property type="match status" value="1"/>
</dbReference>
<accession>A0A859FK01</accession>
<dbReference type="InterPro" id="IPR001228">
    <property type="entry name" value="IspD"/>
</dbReference>
<dbReference type="FunFam" id="3.90.550.10:FF:000003">
    <property type="entry name" value="2-C-methyl-D-erythritol 4-phosphate cytidylyltransferase"/>
    <property type="match status" value="1"/>
</dbReference>
<keyword evidence="6 7" id="KW-0414">Isoprene biosynthesis</keyword>
<protein>
    <recommendedName>
        <fullName evidence="7">2-C-methyl-D-erythritol 4-phosphate cytidylyltransferase</fullName>
        <ecNumber evidence="7">2.7.7.60</ecNumber>
    </recommendedName>
    <alternativeName>
        <fullName evidence="7">4-diphosphocytidyl-2C-methyl-D-erythritol synthase</fullName>
    </alternativeName>
    <alternativeName>
        <fullName evidence="7">MEP cytidylyltransferase</fullName>
        <shortName evidence="7">MCT</shortName>
    </alternativeName>
</protein>
<dbReference type="GO" id="GO:0050518">
    <property type="term" value="F:2-C-methyl-D-erythritol 4-phosphate cytidylyltransferase activity"/>
    <property type="evidence" value="ECO:0007669"/>
    <property type="project" value="UniProtKB-UniRule"/>
</dbReference>
<feature type="site" description="Positions MEP for the nucleophilic attack" evidence="7">
    <location>
        <position position="152"/>
    </location>
</feature>
<dbReference type="NCBIfam" id="TIGR00453">
    <property type="entry name" value="ispD"/>
    <property type="match status" value="1"/>
</dbReference>
<sequence length="232" mass="25594">MQAYTVVLPAAGQGKRMGAGHNKQFLLIDGVPLLIHTLRVFEGDSLCTSIILAVNEKETEEIQSLLKEYSIKKVTAVVIGGRERQQSVFEGLKAADDGIVLIHDAARPFITATIIHELVEETKRSGAAIVAVPLKDTIKLVSEDTIEKTEDRTKLWAAQTPQAFWLSDIMAAHQVAEDKGYEGTDDASILEYSGGKVKIVKGNYENFKVTTPEDLIFAEAMVASRRRGERRR</sequence>
<dbReference type="PANTHER" id="PTHR32125:SF4">
    <property type="entry name" value="2-C-METHYL-D-ERYTHRITOL 4-PHOSPHATE CYTIDYLYLTRANSFERASE, CHLOROPLASTIC"/>
    <property type="match status" value="1"/>
</dbReference>
<dbReference type="InterPro" id="IPR018294">
    <property type="entry name" value="ISPD_synthase_CS"/>
</dbReference>
<dbReference type="InterPro" id="IPR034683">
    <property type="entry name" value="IspD/TarI"/>
</dbReference>
<comment type="pathway">
    <text evidence="2 7">Isoprenoid biosynthesis; isopentenyl diphosphate biosynthesis via DXP pathway; isopentenyl diphosphate from 1-deoxy-D-xylulose 5-phosphate: step 2/6.</text>
</comment>
<dbReference type="Gene3D" id="3.90.550.10">
    <property type="entry name" value="Spore Coat Polysaccharide Biosynthesis Protein SpsA, Chain A"/>
    <property type="match status" value="1"/>
</dbReference>
<dbReference type="UniPathway" id="UPA00056">
    <property type="reaction ID" value="UER00093"/>
</dbReference>
<evidence type="ECO:0000256" key="7">
    <source>
        <dbReference type="HAMAP-Rule" id="MF_00108"/>
    </source>
</evidence>
<evidence type="ECO:0000256" key="3">
    <source>
        <dbReference type="ARBA" id="ARBA00009789"/>
    </source>
</evidence>
<dbReference type="EC" id="2.7.7.60" evidence="7"/>
<evidence type="ECO:0000256" key="4">
    <source>
        <dbReference type="ARBA" id="ARBA00022679"/>
    </source>
</evidence>
<dbReference type="AlphaFoldDB" id="A0A859FK01"/>
<dbReference type="CDD" id="cd02516">
    <property type="entry name" value="CDP-ME_synthetase"/>
    <property type="match status" value="1"/>
</dbReference>